<keyword evidence="3" id="KW-1185">Reference proteome</keyword>
<evidence type="ECO:0000313" key="3">
    <source>
        <dbReference type="Proteomes" id="UP001597282"/>
    </source>
</evidence>
<dbReference type="RefSeq" id="WP_380163878.1">
    <property type="nucleotide sequence ID" value="NZ_JBHTNU010000005.1"/>
</dbReference>
<gene>
    <name evidence="2" type="ORF">ACFQ4Y_06640</name>
</gene>
<comment type="caution">
    <text evidence="2">The sequence shown here is derived from an EMBL/GenBank/DDBJ whole genome shotgun (WGS) entry which is preliminary data.</text>
</comment>
<accession>A0ABW4C8B2</accession>
<proteinExistence type="predicted"/>
<evidence type="ECO:0000256" key="1">
    <source>
        <dbReference type="SAM" id="SignalP"/>
    </source>
</evidence>
<organism evidence="2 3">
    <name type="scientific">Kroppenstedtia sanguinis</name>
    <dbReference type="NCBI Taxonomy" id="1380684"/>
    <lineage>
        <taxon>Bacteria</taxon>
        <taxon>Bacillati</taxon>
        <taxon>Bacillota</taxon>
        <taxon>Bacilli</taxon>
        <taxon>Bacillales</taxon>
        <taxon>Thermoactinomycetaceae</taxon>
        <taxon>Kroppenstedtia</taxon>
    </lineage>
</organism>
<dbReference type="Proteomes" id="UP001597282">
    <property type="component" value="Unassembled WGS sequence"/>
</dbReference>
<evidence type="ECO:0000313" key="2">
    <source>
        <dbReference type="EMBL" id="MFD1426617.1"/>
    </source>
</evidence>
<feature type="chain" id="PRO_5047108762" evidence="1">
    <location>
        <begin position="24"/>
        <end position="484"/>
    </location>
</feature>
<keyword evidence="1" id="KW-0732">Signal</keyword>
<name>A0ABW4C8B2_9BACL</name>
<protein>
    <submittedName>
        <fullName evidence="2">Uncharacterized protein</fullName>
    </submittedName>
</protein>
<sequence length="484" mass="54851">MRKSVSFLLACFLVLSLFSPVAAQSGQAQSEFEIQSINGVVKNHEFKDIDSSANLQNIQLSQTDGSAQIQGKLTYKGRTYDLSLTGSLYPATGKGAYDKKLVLGEFKGTKDFNVLQLWVEKQNKGTVLLKENRSLEGKTILSLILEHKKSGERVILQKALPDQEFTQLFSGAQQQVKNHRMKANEVREKIVNLMYISRKSDFSKIEDSMDFKMTGKVDSKGKLSVEKPISIQADGWTDINVSQKELLRLLNDLKDSRRYPNGVQLSNYDIPESLFKGSGWKRYHYINSEPYGAYNARSEDYFYSTITQFSYLNLIARFNDALQGFESQTEINHGLALEYNHLTGQLQVVYYDTGLILEDLQIAHGALEGDNVYINQQVNGVLWEDPDLVAFVWGLIPYADTGYDIWDSLSGQELLAFGQVHSFQATPEDQRLVNNGKVYRTISSDFTGYTMRYEKHWGGVRGQIYGYPNIDSVTWSFQYTASIN</sequence>
<dbReference type="EMBL" id="JBHTNU010000005">
    <property type="protein sequence ID" value="MFD1426617.1"/>
    <property type="molecule type" value="Genomic_DNA"/>
</dbReference>
<reference evidence="3" key="1">
    <citation type="journal article" date="2019" name="Int. J. Syst. Evol. Microbiol.">
        <title>The Global Catalogue of Microorganisms (GCM) 10K type strain sequencing project: providing services to taxonomists for standard genome sequencing and annotation.</title>
        <authorList>
            <consortium name="The Broad Institute Genomics Platform"/>
            <consortium name="The Broad Institute Genome Sequencing Center for Infectious Disease"/>
            <person name="Wu L."/>
            <person name="Ma J."/>
        </authorList>
    </citation>
    <scope>NUCLEOTIDE SEQUENCE [LARGE SCALE GENOMIC DNA]</scope>
    <source>
        <strain evidence="3">S1</strain>
    </source>
</reference>
<feature type="signal peptide" evidence="1">
    <location>
        <begin position="1"/>
        <end position="23"/>
    </location>
</feature>